<dbReference type="Pfam" id="PF07645">
    <property type="entry name" value="EGF_CA"/>
    <property type="match status" value="4"/>
</dbReference>
<evidence type="ECO:0000256" key="9">
    <source>
        <dbReference type="SAM" id="Phobius"/>
    </source>
</evidence>
<keyword evidence="13" id="KW-1185">Reference proteome</keyword>
<keyword evidence="2" id="KW-0479">Metal-binding</keyword>
<feature type="domain" description="EGF-like" evidence="10">
    <location>
        <begin position="401"/>
        <end position="439"/>
    </location>
</feature>
<dbReference type="InterPro" id="IPR049883">
    <property type="entry name" value="NOTCH1_EGF-like"/>
</dbReference>
<dbReference type="InterPro" id="IPR008979">
    <property type="entry name" value="Galactose-bd-like_sf"/>
</dbReference>
<dbReference type="GO" id="GO:0005112">
    <property type="term" value="F:Notch binding"/>
    <property type="evidence" value="ECO:0007669"/>
    <property type="project" value="TreeGrafter"/>
</dbReference>
<dbReference type="SUPFAM" id="SSF49785">
    <property type="entry name" value="Galactose-binding domain-like"/>
    <property type="match status" value="1"/>
</dbReference>
<feature type="disulfide bond" evidence="7">
    <location>
        <begin position="429"/>
        <end position="438"/>
    </location>
</feature>
<dbReference type="CDD" id="cd00054">
    <property type="entry name" value="EGF_CA"/>
    <property type="match status" value="4"/>
</dbReference>
<feature type="disulfide bond" evidence="8">
    <location>
        <begin position="308"/>
        <end position="335"/>
    </location>
</feature>
<dbReference type="PANTHER" id="PTHR12916:SF10">
    <property type="entry name" value="NEUROGENIC LOCUS NOTCH HOMOLOG PROTEIN 2 PRECURSOR"/>
    <property type="match status" value="1"/>
</dbReference>
<evidence type="ECO:0000256" key="2">
    <source>
        <dbReference type="ARBA" id="ARBA00022723"/>
    </source>
</evidence>
<dbReference type="Pfam" id="PF22633">
    <property type="entry name" value="F5_F8_type_C_2"/>
    <property type="match status" value="1"/>
</dbReference>
<reference evidence="12" key="3">
    <citation type="submission" date="2023-05" db="EMBL/GenBank/DDBJ databases">
        <authorList>
            <person name="Smith C.H."/>
        </authorList>
    </citation>
    <scope>NUCLEOTIDE SEQUENCE</scope>
    <source>
        <strain evidence="12">CHS0354</strain>
        <tissue evidence="12">Mantle</tissue>
    </source>
</reference>
<feature type="disulfide bond" evidence="7">
    <location>
        <begin position="261"/>
        <end position="270"/>
    </location>
</feature>
<dbReference type="PROSITE" id="PS01186">
    <property type="entry name" value="EGF_2"/>
    <property type="match status" value="4"/>
</dbReference>
<evidence type="ECO:0000259" key="11">
    <source>
        <dbReference type="PROSITE" id="PS50923"/>
    </source>
</evidence>
<keyword evidence="3" id="KW-0732">Signal</keyword>
<dbReference type="GO" id="GO:0005509">
    <property type="term" value="F:calcium ion binding"/>
    <property type="evidence" value="ECO:0007669"/>
    <property type="project" value="InterPro"/>
</dbReference>
<feature type="transmembrane region" description="Helical" evidence="9">
    <location>
        <begin position="487"/>
        <end position="511"/>
    </location>
</feature>
<feature type="disulfide bond" evidence="7">
    <location>
        <begin position="221"/>
        <end position="230"/>
    </location>
</feature>
<feature type="domain" description="Sushi" evidence="11">
    <location>
        <begin position="338"/>
        <end position="401"/>
    </location>
</feature>
<reference evidence="12" key="1">
    <citation type="journal article" date="2021" name="Genome Biol. Evol.">
        <title>A High-Quality Reference Genome for a Parasitic Bivalve with Doubly Uniparental Inheritance (Bivalvia: Unionida).</title>
        <authorList>
            <person name="Smith C.H."/>
        </authorList>
    </citation>
    <scope>NUCLEOTIDE SEQUENCE</scope>
    <source>
        <strain evidence="12">CHS0354</strain>
    </source>
</reference>
<evidence type="ECO:0000313" key="12">
    <source>
        <dbReference type="EMBL" id="KAK3591027.1"/>
    </source>
</evidence>
<organism evidence="12 13">
    <name type="scientific">Potamilus streckersoni</name>
    <dbReference type="NCBI Taxonomy" id="2493646"/>
    <lineage>
        <taxon>Eukaryota</taxon>
        <taxon>Metazoa</taxon>
        <taxon>Spiralia</taxon>
        <taxon>Lophotrochozoa</taxon>
        <taxon>Mollusca</taxon>
        <taxon>Bivalvia</taxon>
        <taxon>Autobranchia</taxon>
        <taxon>Heteroconchia</taxon>
        <taxon>Palaeoheterodonta</taxon>
        <taxon>Unionida</taxon>
        <taxon>Unionoidea</taxon>
        <taxon>Unionidae</taxon>
        <taxon>Ambleminae</taxon>
        <taxon>Lampsilini</taxon>
        <taxon>Potamilus</taxon>
    </lineage>
</organism>
<evidence type="ECO:0000256" key="1">
    <source>
        <dbReference type="ARBA" id="ARBA00022536"/>
    </source>
</evidence>
<evidence type="ECO:0000256" key="5">
    <source>
        <dbReference type="ARBA" id="ARBA00022837"/>
    </source>
</evidence>
<dbReference type="SMART" id="SM00179">
    <property type="entry name" value="EGF_CA"/>
    <property type="match status" value="4"/>
</dbReference>
<feature type="domain" description="EGF-like" evidence="10">
    <location>
        <begin position="441"/>
        <end position="479"/>
    </location>
</feature>
<dbReference type="AlphaFoldDB" id="A0AAE0SFM4"/>
<dbReference type="SUPFAM" id="SSF57184">
    <property type="entry name" value="Growth factor receptor domain"/>
    <property type="match status" value="1"/>
</dbReference>
<accession>A0AAE0SFM4</accession>
<keyword evidence="9" id="KW-1133">Transmembrane helix</keyword>
<dbReference type="Pfam" id="PF00084">
    <property type="entry name" value="Sushi"/>
    <property type="match status" value="2"/>
</dbReference>
<dbReference type="InterPro" id="IPR000742">
    <property type="entry name" value="EGF"/>
</dbReference>
<dbReference type="Gene3D" id="2.10.70.10">
    <property type="entry name" value="Complement Module, domain 1"/>
    <property type="match status" value="2"/>
</dbReference>
<dbReference type="GO" id="GO:0007219">
    <property type="term" value="P:Notch signaling pathway"/>
    <property type="evidence" value="ECO:0007669"/>
    <property type="project" value="TreeGrafter"/>
</dbReference>
<dbReference type="FunFam" id="2.10.25.10:FF:000038">
    <property type="entry name" value="Fibrillin 2"/>
    <property type="match status" value="4"/>
</dbReference>
<dbReference type="InterPro" id="IPR000436">
    <property type="entry name" value="Sushi_SCR_CCP_dom"/>
</dbReference>
<keyword evidence="1 7" id="KW-0245">EGF-like domain</keyword>
<evidence type="ECO:0000256" key="3">
    <source>
        <dbReference type="ARBA" id="ARBA00022729"/>
    </source>
</evidence>
<dbReference type="InterPro" id="IPR018097">
    <property type="entry name" value="EGF_Ca-bd_CS"/>
</dbReference>
<dbReference type="SMART" id="SM00607">
    <property type="entry name" value="FTP"/>
    <property type="match status" value="1"/>
</dbReference>
<dbReference type="SMART" id="SM00032">
    <property type="entry name" value="CCP"/>
    <property type="match status" value="2"/>
</dbReference>
<gene>
    <name evidence="12" type="ORF">CHS0354_013091</name>
</gene>
<evidence type="ECO:0000256" key="4">
    <source>
        <dbReference type="ARBA" id="ARBA00022737"/>
    </source>
</evidence>
<dbReference type="PANTHER" id="PTHR12916">
    <property type="entry name" value="CYTOCHROME C OXIDASE POLYPEPTIDE VIC-2"/>
    <property type="match status" value="1"/>
</dbReference>
<dbReference type="PROSITE" id="PS50026">
    <property type="entry name" value="EGF_3"/>
    <property type="match status" value="4"/>
</dbReference>
<dbReference type="PROSITE" id="PS00022">
    <property type="entry name" value="EGF_1"/>
    <property type="match status" value="4"/>
</dbReference>
<reference evidence="12" key="2">
    <citation type="journal article" date="2021" name="Genome Biol. Evol.">
        <title>Developing a high-quality reference genome for a parasitic bivalve with doubly uniparental inheritance (Bivalvia: Unionida).</title>
        <authorList>
            <person name="Smith C.H."/>
        </authorList>
    </citation>
    <scope>NUCLEOTIDE SEQUENCE</scope>
    <source>
        <strain evidence="12">CHS0354</strain>
        <tissue evidence="12">Mantle</tissue>
    </source>
</reference>
<dbReference type="Gene3D" id="2.10.25.10">
    <property type="entry name" value="Laminin"/>
    <property type="match status" value="4"/>
</dbReference>
<proteinExistence type="predicted"/>
<dbReference type="InterPro" id="IPR001881">
    <property type="entry name" value="EGF-like_Ca-bd_dom"/>
</dbReference>
<feature type="disulfide bond" evidence="7">
    <location>
        <begin position="469"/>
        <end position="478"/>
    </location>
</feature>
<comment type="caution">
    <text evidence="7">Lacks conserved residue(s) required for the propagation of feature annotation.</text>
</comment>
<evidence type="ECO:0000256" key="8">
    <source>
        <dbReference type="PROSITE-ProRule" id="PRU00302"/>
    </source>
</evidence>
<dbReference type="CDD" id="cd00033">
    <property type="entry name" value="CCP"/>
    <property type="match status" value="2"/>
</dbReference>
<dbReference type="SUPFAM" id="SSF57196">
    <property type="entry name" value="EGF/Laminin"/>
    <property type="match status" value="3"/>
</dbReference>
<name>A0AAE0SFM4_9BIVA</name>
<protein>
    <submittedName>
        <fullName evidence="12">Uncharacterized protein</fullName>
    </submittedName>
</protein>
<sequence>MNIYSTVGMESGRRYIRIFAICAQLCNIFVFTYGSLDSIENVALGKPATQSSTYVGRAVYGDSENFHYSASLAVDGNNSTNFSSDSCSSTDAGHNLAWWNVDLNGTYPITKVKIYQRSDHLKKLNAGSRIHGVTENNLYILLRTLTIFDSSLATIDLNSLYYRFKAIRIDNGKTESNNTDVFIGLCEVQAFADVDECRHGDSVCNNNGTCYNTPGSFNCKCYVGFTGNNCETDVDECKGPTNACSGHGTCSNNLGSFICHCRDGYTGHICNTVTLCVEISAPIHSMLQYGIGIEEMNRTYRSTVSMRCDKGYIAVGNTILRCSKHGEWDGSFGQCAVINCTKQLAKPDHMELIYTGGIEGIRTYNTVVTARCREGYNLTENSQFRCNEHGNWEGSSGLCKDVDECTEGDSVCNSNEYCINTQGTFSCRCKEGYTGKNCEIDLDECKKGDSVCNKNGDCINTQGSFVCICKEGFTGKNCETEIWPRSLFVSVVASASASVAVIVVITLLIIWSRGGFRFCCNGLGREPKEVDIVCPQTDMRMGPTSNNTIQSDDVYEEINDAHLDNMTELSEYLEPTVPGIERGNSEYYNCRNEYAKLHPHRNFGNEMYVAYFENTP</sequence>
<dbReference type="Proteomes" id="UP001195483">
    <property type="component" value="Unassembled WGS sequence"/>
</dbReference>
<comment type="caution">
    <text evidence="12">The sequence shown here is derived from an EMBL/GenBank/DDBJ whole genome shotgun (WGS) entry which is preliminary data.</text>
</comment>
<dbReference type="EMBL" id="JAEAOA010000796">
    <property type="protein sequence ID" value="KAK3591027.1"/>
    <property type="molecule type" value="Genomic_DNA"/>
</dbReference>
<keyword evidence="9" id="KW-0472">Membrane</keyword>
<evidence type="ECO:0000259" key="10">
    <source>
        <dbReference type="PROSITE" id="PS50026"/>
    </source>
</evidence>
<evidence type="ECO:0000313" key="13">
    <source>
        <dbReference type="Proteomes" id="UP001195483"/>
    </source>
</evidence>
<dbReference type="Gene3D" id="2.60.120.260">
    <property type="entry name" value="Galactose-binding domain-like"/>
    <property type="match status" value="1"/>
</dbReference>
<keyword evidence="8" id="KW-0768">Sushi</keyword>
<dbReference type="PROSITE" id="PS50923">
    <property type="entry name" value="SUSHI"/>
    <property type="match status" value="2"/>
</dbReference>
<keyword evidence="5" id="KW-0106">Calcium</keyword>
<dbReference type="InterPro" id="IPR009030">
    <property type="entry name" value="Growth_fac_rcpt_cys_sf"/>
</dbReference>
<dbReference type="InterPro" id="IPR000152">
    <property type="entry name" value="EGF-type_Asp/Asn_hydroxyl_site"/>
</dbReference>
<dbReference type="PROSITE" id="PS01187">
    <property type="entry name" value="EGF_CA"/>
    <property type="match status" value="2"/>
</dbReference>
<keyword evidence="4" id="KW-0677">Repeat</keyword>
<dbReference type="SMART" id="SM00181">
    <property type="entry name" value="EGF"/>
    <property type="match status" value="4"/>
</dbReference>
<keyword evidence="9" id="KW-0812">Transmembrane</keyword>
<feature type="domain" description="Sushi" evidence="11">
    <location>
        <begin position="274"/>
        <end position="337"/>
    </location>
</feature>
<feature type="domain" description="EGF-like" evidence="10">
    <location>
        <begin position="193"/>
        <end position="231"/>
    </location>
</feature>
<feature type="disulfide bond" evidence="8">
    <location>
        <begin position="372"/>
        <end position="399"/>
    </location>
</feature>
<keyword evidence="6 7" id="KW-1015">Disulfide bond</keyword>
<evidence type="ECO:0000256" key="7">
    <source>
        <dbReference type="PROSITE-ProRule" id="PRU00076"/>
    </source>
</evidence>
<dbReference type="InterPro" id="IPR006585">
    <property type="entry name" value="FTP1"/>
</dbReference>
<feature type="domain" description="EGF-like" evidence="10">
    <location>
        <begin position="233"/>
        <end position="271"/>
    </location>
</feature>
<evidence type="ECO:0000256" key="6">
    <source>
        <dbReference type="ARBA" id="ARBA00023157"/>
    </source>
</evidence>
<dbReference type="PROSITE" id="PS00010">
    <property type="entry name" value="ASX_HYDROXYL"/>
    <property type="match status" value="4"/>
</dbReference>